<dbReference type="AlphaFoldDB" id="A0A9P5ZZ68"/>
<dbReference type="EMBL" id="MU154563">
    <property type="protein sequence ID" value="KAF9495345.1"/>
    <property type="molecule type" value="Genomic_DNA"/>
</dbReference>
<accession>A0A9P5ZZ68</accession>
<gene>
    <name evidence="2" type="ORF">BDN71DRAFT_1345353</name>
</gene>
<feature type="compositionally biased region" description="Pro residues" evidence="1">
    <location>
        <begin position="63"/>
        <end position="73"/>
    </location>
</feature>
<feature type="non-terminal residue" evidence="2">
    <location>
        <position position="73"/>
    </location>
</feature>
<evidence type="ECO:0000313" key="3">
    <source>
        <dbReference type="Proteomes" id="UP000807025"/>
    </source>
</evidence>
<feature type="non-terminal residue" evidence="2">
    <location>
        <position position="1"/>
    </location>
</feature>
<evidence type="ECO:0000256" key="1">
    <source>
        <dbReference type="SAM" id="MobiDB-lite"/>
    </source>
</evidence>
<dbReference type="Proteomes" id="UP000807025">
    <property type="component" value="Unassembled WGS sequence"/>
</dbReference>
<reference evidence="2" key="1">
    <citation type="submission" date="2020-11" db="EMBL/GenBank/DDBJ databases">
        <authorList>
            <consortium name="DOE Joint Genome Institute"/>
            <person name="Ahrendt S."/>
            <person name="Riley R."/>
            <person name="Andreopoulos W."/>
            <person name="Labutti K."/>
            <person name="Pangilinan J."/>
            <person name="Ruiz-Duenas F.J."/>
            <person name="Barrasa J.M."/>
            <person name="Sanchez-Garcia M."/>
            <person name="Camarero S."/>
            <person name="Miyauchi S."/>
            <person name="Serrano A."/>
            <person name="Linde D."/>
            <person name="Babiker R."/>
            <person name="Drula E."/>
            <person name="Ayuso-Fernandez I."/>
            <person name="Pacheco R."/>
            <person name="Padilla G."/>
            <person name="Ferreira P."/>
            <person name="Barriuso J."/>
            <person name="Kellner H."/>
            <person name="Castanera R."/>
            <person name="Alfaro M."/>
            <person name="Ramirez L."/>
            <person name="Pisabarro A.G."/>
            <person name="Kuo A."/>
            <person name="Tritt A."/>
            <person name="Lipzen A."/>
            <person name="He G."/>
            <person name="Yan M."/>
            <person name="Ng V."/>
            <person name="Cullen D."/>
            <person name="Martin F."/>
            <person name="Rosso M.-N."/>
            <person name="Henrissat B."/>
            <person name="Hibbett D."/>
            <person name="Martinez A.T."/>
            <person name="Grigoriev I.V."/>
        </authorList>
    </citation>
    <scope>NUCLEOTIDE SEQUENCE</scope>
    <source>
        <strain evidence="2">ATCC 90797</strain>
    </source>
</reference>
<comment type="caution">
    <text evidence="2">The sequence shown here is derived from an EMBL/GenBank/DDBJ whole genome shotgun (WGS) entry which is preliminary data.</text>
</comment>
<keyword evidence="3" id="KW-1185">Reference proteome</keyword>
<organism evidence="2 3">
    <name type="scientific">Pleurotus eryngii</name>
    <name type="common">Boletus of the steppes</name>
    <dbReference type="NCBI Taxonomy" id="5323"/>
    <lineage>
        <taxon>Eukaryota</taxon>
        <taxon>Fungi</taxon>
        <taxon>Dikarya</taxon>
        <taxon>Basidiomycota</taxon>
        <taxon>Agaricomycotina</taxon>
        <taxon>Agaricomycetes</taxon>
        <taxon>Agaricomycetidae</taxon>
        <taxon>Agaricales</taxon>
        <taxon>Pleurotineae</taxon>
        <taxon>Pleurotaceae</taxon>
        <taxon>Pleurotus</taxon>
    </lineage>
</organism>
<protein>
    <submittedName>
        <fullName evidence="2">Uncharacterized protein</fullName>
    </submittedName>
</protein>
<sequence>PSVNAHAPTPSPPTRTPIHDDHNTRPPSLLPPNISLMPSDATPPLNATTPPIQHGHMHTQCPRTPPSSPVYSP</sequence>
<name>A0A9P5ZZ68_PLEER</name>
<evidence type="ECO:0000313" key="2">
    <source>
        <dbReference type="EMBL" id="KAF9495345.1"/>
    </source>
</evidence>
<proteinExistence type="predicted"/>
<feature type="region of interest" description="Disordered" evidence="1">
    <location>
        <begin position="1"/>
        <end position="73"/>
    </location>
</feature>